<feature type="compositionally biased region" description="Low complexity" evidence="5">
    <location>
        <begin position="965"/>
        <end position="985"/>
    </location>
</feature>
<dbReference type="Pfam" id="PF16755">
    <property type="entry name" value="Beta-prop_NUP159_NUP214"/>
    <property type="match status" value="1"/>
</dbReference>
<feature type="region of interest" description="Disordered" evidence="5">
    <location>
        <begin position="1052"/>
        <end position="1071"/>
    </location>
</feature>
<feature type="region of interest" description="Disordered" evidence="5">
    <location>
        <begin position="1348"/>
        <end position="1441"/>
    </location>
</feature>
<evidence type="ECO:0000256" key="2">
    <source>
        <dbReference type="ARBA" id="ARBA00022448"/>
    </source>
</evidence>
<feature type="compositionally biased region" description="Basic and acidic residues" evidence="5">
    <location>
        <begin position="1351"/>
        <end position="1361"/>
    </location>
</feature>
<feature type="compositionally biased region" description="Basic and acidic residues" evidence="5">
    <location>
        <begin position="781"/>
        <end position="796"/>
    </location>
</feature>
<organism evidence="7 8">
    <name type="scientific">Lineolata rhizophorae</name>
    <dbReference type="NCBI Taxonomy" id="578093"/>
    <lineage>
        <taxon>Eukaryota</taxon>
        <taxon>Fungi</taxon>
        <taxon>Dikarya</taxon>
        <taxon>Ascomycota</taxon>
        <taxon>Pezizomycotina</taxon>
        <taxon>Dothideomycetes</taxon>
        <taxon>Dothideomycetes incertae sedis</taxon>
        <taxon>Lineolatales</taxon>
        <taxon>Lineolataceae</taxon>
        <taxon>Lineolata</taxon>
    </lineage>
</organism>
<dbReference type="GO" id="GO:0006405">
    <property type="term" value="P:RNA export from nucleus"/>
    <property type="evidence" value="ECO:0007669"/>
    <property type="project" value="TreeGrafter"/>
</dbReference>
<feature type="coiled-coil region" evidence="4">
    <location>
        <begin position="1264"/>
        <end position="1291"/>
    </location>
</feature>
<dbReference type="Proteomes" id="UP000799766">
    <property type="component" value="Unassembled WGS sequence"/>
</dbReference>
<evidence type="ECO:0000313" key="8">
    <source>
        <dbReference type="Proteomes" id="UP000799766"/>
    </source>
</evidence>
<feature type="compositionally biased region" description="Basic and acidic residues" evidence="5">
    <location>
        <begin position="914"/>
        <end position="933"/>
    </location>
</feature>
<feature type="compositionally biased region" description="Polar residues" evidence="5">
    <location>
        <begin position="1024"/>
        <end position="1041"/>
    </location>
</feature>
<feature type="domain" description="Nucleoporin Nup159/Nup146 N-terminal" evidence="6">
    <location>
        <begin position="46"/>
        <end position="437"/>
    </location>
</feature>
<feature type="compositionally biased region" description="Polar residues" evidence="5">
    <location>
        <begin position="682"/>
        <end position="692"/>
    </location>
</feature>
<feature type="compositionally biased region" description="Polar residues" evidence="5">
    <location>
        <begin position="636"/>
        <end position="672"/>
    </location>
</feature>
<dbReference type="GO" id="GO:0005643">
    <property type="term" value="C:nuclear pore"/>
    <property type="evidence" value="ECO:0007669"/>
    <property type="project" value="TreeGrafter"/>
</dbReference>
<feature type="compositionally biased region" description="Polar residues" evidence="5">
    <location>
        <begin position="542"/>
        <end position="565"/>
    </location>
</feature>
<feature type="region of interest" description="Disordered" evidence="5">
    <location>
        <begin position="1161"/>
        <end position="1180"/>
    </location>
</feature>
<evidence type="ECO:0000313" key="7">
    <source>
        <dbReference type="EMBL" id="KAF2459477.1"/>
    </source>
</evidence>
<protein>
    <recommendedName>
        <fullName evidence="6">Nucleoporin Nup159/Nup146 N-terminal domain-containing protein</fullName>
    </recommendedName>
</protein>
<dbReference type="OrthoDB" id="248320at2759"/>
<name>A0A6A6P6N4_9PEZI</name>
<dbReference type="InterPro" id="IPR015943">
    <property type="entry name" value="WD40/YVTN_repeat-like_dom_sf"/>
</dbReference>
<sequence>MALPQPNVAVGPDVSEILTEKLGFHAISGESKIRLLPSAWPESQLPPPTASLLAIAQKRGLLVAASPDSLVLAETAAVRAAFSATAPSGHEGNVKPFMPAASLRIPRVSHVSFSTDESLLVICAEQGGGLAVYDVAALLRNNREPAFQLATNGVAVRAIAPHPAADNAHIFALVLANGQLLVADLNGRRIHSGPNGPVLKENVSCISWSTKGTQIAAGLGDGSTVQIDPTSGEIKAQIPRPPGLEGDHHVSTISWLSKNEFTLVLTETRPQPDQPPQSTFFFVSRENNTANFTYRKALDPCFPAGITSRSPPHHFMSRLHGWRRTPGQADLKDAIMVASTVSGDIGLFTRSTQPLENDPLDPALVVDNFTATGMAIDSRRPQLPMTATESGDSSPIGMTLDLTSRKGVLGLPSDMVDADETKTPLPGLMVLNHEGVLSYWWVMYKDSLREAIPYPDLVAVQGQQPSQQKTATSPQPQQQVTTPQQQQTPSGFPKPAMGSAFGQPAFGQPGGWGNRSSWGSPGGLNQTGGAAFGKPAFGTPAFGSSSPMGSTFGSASGVGQRSSAWGSPTPAGGGQQQQQSSTPSGGGGFASFASGTSGFKAAPSPLSSMGGQSDSSGFSSFAKLGSSGGGKPVWAQPSSGQDNQEPVKSFGTGSTVTLGSSFGASAQTTSSFGKPEAPTPQQPSFETSTSEMTDVDDSMQGPGDREATPTPGNLQGTAATHQGQKEPEKPKGPFGMGTEGFKLGSTFKGDGTAKDEKTPSATGGSMFGAGFGQALTGQTESKLEENKGSAKEKGDEGLVESAFKVPTPSQQHEGGGLFKVPPKSAFGTEKKEDVKEKRWEEEVVPEAAPLPPDPTTYKPTQPADDDIPPIAGSPPVKVEAPESPISSPLGPSESSKPATAEATPVKPTEATPTRPEETPQKPEETPTRPEDTPFKSPETVTQKLPSWSFTSNSEQPKAPTPLKPPAAVKSPGWTPAGFPPAGAIPHFPPPQQQVQESPRSPSPSRRVAPGGRALSPIRRGQSPVIRSSSTPITSANASKQPITVPAAPAIQNQYAAPPPQPPARPQTPPLIDEDDERVREELAKDIPCKTTLPPFIAHTDTAPPLPTDAASVDVSSSSKDHRMVLTAQIRRVYRDINSMLDCLGLNNRAVASFVRGHSELASGAQRTRDDLRDASTKPPGTEGEWTLVELDDLISIVSELEAARQRADYDREGIIEDLDVANRNATSMRANVARLRREIEARADPTHMERAIQAPLAPDQAAVRNDLRKGITELRGKLREAEEGIAVLRAQIASREGNGGNEMNRLTRTPAQVPTVEAVARTIRKMTSMVESKRSDIDVLEAQMARLGIDPSKEDVPEVGRRSRSGTPGTRQSQVQNGFRPSASARWSRSGDATPARTTKGPFFTPDSNTKASFAGSGSPLRRSGRFSTGTGGGMGPTGAVDDERIKRYLERQAKRKMVKETIGKALEEIGFRTAPGRGL</sequence>
<dbReference type="InterPro" id="IPR026054">
    <property type="entry name" value="Nucleoporin"/>
</dbReference>
<dbReference type="Gene3D" id="2.130.10.10">
    <property type="entry name" value="YVTN repeat-like/Quinoprotein amine dehydrogenase"/>
    <property type="match status" value="1"/>
</dbReference>
<dbReference type="GO" id="GO:0017056">
    <property type="term" value="F:structural constituent of nuclear pore"/>
    <property type="evidence" value="ECO:0007669"/>
    <property type="project" value="TreeGrafter"/>
</dbReference>
<keyword evidence="8" id="KW-1185">Reference proteome</keyword>
<evidence type="ECO:0000256" key="1">
    <source>
        <dbReference type="ARBA" id="ARBA00004123"/>
    </source>
</evidence>
<gene>
    <name evidence="7" type="ORF">BDY21DRAFT_338351</name>
</gene>
<evidence type="ECO:0000256" key="4">
    <source>
        <dbReference type="SAM" id="Coils"/>
    </source>
</evidence>
<feature type="compositionally biased region" description="Polar residues" evidence="5">
    <location>
        <begin position="710"/>
        <end position="722"/>
    </location>
</feature>
<feature type="region of interest" description="Disordered" evidence="5">
    <location>
        <begin position="463"/>
        <end position="1047"/>
    </location>
</feature>
<dbReference type="EMBL" id="MU001675">
    <property type="protein sequence ID" value="KAF2459477.1"/>
    <property type="molecule type" value="Genomic_DNA"/>
</dbReference>
<dbReference type="SUPFAM" id="SSF117289">
    <property type="entry name" value="Nucleoporin domain"/>
    <property type="match status" value="1"/>
</dbReference>
<proteinExistence type="predicted"/>
<accession>A0A6A6P6N4</accession>
<dbReference type="PANTHER" id="PTHR23193:SF23">
    <property type="entry name" value="NUCLEAR PORE COMPLEX PROTEIN NUP153"/>
    <property type="match status" value="1"/>
</dbReference>
<feature type="compositionally biased region" description="Low complexity" evidence="5">
    <location>
        <begin position="992"/>
        <end position="1012"/>
    </location>
</feature>
<dbReference type="InterPro" id="IPR039462">
    <property type="entry name" value="Nup159/Nup146_N"/>
</dbReference>
<feature type="compositionally biased region" description="Low complexity" evidence="5">
    <location>
        <begin position="472"/>
        <end position="490"/>
    </location>
</feature>
<reference evidence="7" key="1">
    <citation type="journal article" date="2020" name="Stud. Mycol.">
        <title>101 Dothideomycetes genomes: a test case for predicting lifestyles and emergence of pathogens.</title>
        <authorList>
            <person name="Haridas S."/>
            <person name="Albert R."/>
            <person name="Binder M."/>
            <person name="Bloem J."/>
            <person name="Labutti K."/>
            <person name="Salamov A."/>
            <person name="Andreopoulos B."/>
            <person name="Baker S."/>
            <person name="Barry K."/>
            <person name="Bills G."/>
            <person name="Bluhm B."/>
            <person name="Cannon C."/>
            <person name="Castanera R."/>
            <person name="Culley D."/>
            <person name="Daum C."/>
            <person name="Ezra D."/>
            <person name="Gonzalez J."/>
            <person name="Henrissat B."/>
            <person name="Kuo A."/>
            <person name="Liang C."/>
            <person name="Lipzen A."/>
            <person name="Lutzoni F."/>
            <person name="Magnuson J."/>
            <person name="Mondo S."/>
            <person name="Nolan M."/>
            <person name="Ohm R."/>
            <person name="Pangilinan J."/>
            <person name="Park H.-J."/>
            <person name="Ramirez L."/>
            <person name="Alfaro M."/>
            <person name="Sun H."/>
            <person name="Tritt A."/>
            <person name="Yoshinaga Y."/>
            <person name="Zwiers L.-H."/>
            <person name="Turgeon B."/>
            <person name="Goodwin S."/>
            <person name="Spatafora J."/>
            <person name="Crous P."/>
            <person name="Grigoriev I."/>
        </authorList>
    </citation>
    <scope>NUCLEOTIDE SEQUENCE</scope>
    <source>
        <strain evidence="7">ATCC 16933</strain>
    </source>
</reference>
<keyword evidence="3" id="KW-0539">Nucleus</keyword>
<dbReference type="PANTHER" id="PTHR23193">
    <property type="entry name" value="NUCLEAR PORE COMPLEX PROTEIN NUP"/>
    <property type="match status" value="1"/>
</dbReference>
<keyword evidence="2" id="KW-0813">Transport</keyword>
<feature type="compositionally biased region" description="Basic and acidic residues" evidence="5">
    <location>
        <begin position="1166"/>
        <end position="1175"/>
    </location>
</feature>
<evidence type="ECO:0000256" key="3">
    <source>
        <dbReference type="ARBA" id="ARBA00023242"/>
    </source>
</evidence>
<dbReference type="GO" id="GO:0008139">
    <property type="term" value="F:nuclear localization sequence binding"/>
    <property type="evidence" value="ECO:0007669"/>
    <property type="project" value="TreeGrafter"/>
</dbReference>
<feature type="compositionally biased region" description="Pro residues" evidence="5">
    <location>
        <begin position="1056"/>
        <end position="1068"/>
    </location>
</feature>
<evidence type="ECO:0000259" key="6">
    <source>
        <dbReference type="Pfam" id="PF16755"/>
    </source>
</evidence>
<keyword evidence="4" id="KW-0175">Coiled coil</keyword>
<feature type="compositionally biased region" description="Low complexity" evidence="5">
    <location>
        <begin position="566"/>
        <end position="583"/>
    </location>
</feature>
<feature type="compositionally biased region" description="Low complexity" evidence="5">
    <location>
        <begin position="590"/>
        <end position="620"/>
    </location>
</feature>
<evidence type="ECO:0000256" key="5">
    <source>
        <dbReference type="SAM" id="MobiDB-lite"/>
    </source>
</evidence>
<feature type="compositionally biased region" description="Basic and acidic residues" evidence="5">
    <location>
        <begin position="828"/>
        <end position="841"/>
    </location>
</feature>
<comment type="subcellular location">
    <subcellularLocation>
        <location evidence="1">Nucleus</location>
    </subcellularLocation>
</comment>
<feature type="compositionally biased region" description="Polar residues" evidence="5">
    <location>
        <begin position="938"/>
        <end position="955"/>
    </location>
</feature>
<dbReference type="GO" id="GO:0006606">
    <property type="term" value="P:protein import into nucleus"/>
    <property type="evidence" value="ECO:0007669"/>
    <property type="project" value="TreeGrafter"/>
</dbReference>